<gene>
    <name evidence="3" type="ORF">GCM10025872_11220</name>
</gene>
<dbReference type="InterPro" id="IPR034904">
    <property type="entry name" value="FSCA_dom_sf"/>
</dbReference>
<evidence type="ECO:0008006" key="5">
    <source>
        <dbReference type="Google" id="ProtNLM"/>
    </source>
</evidence>
<dbReference type="InterPro" id="IPR012347">
    <property type="entry name" value="Ferritin-like"/>
</dbReference>
<dbReference type="InterPro" id="IPR002744">
    <property type="entry name" value="MIP18-like"/>
</dbReference>
<dbReference type="PANTHER" id="PTHR30458">
    <property type="entry name" value="PHENYLACETIC ACID DEGRADATION PROTEIN PAA"/>
    <property type="match status" value="1"/>
</dbReference>
<dbReference type="Pfam" id="PF05138">
    <property type="entry name" value="PaaA_PaaC"/>
    <property type="match status" value="1"/>
</dbReference>
<dbReference type="PANTHER" id="PTHR30458:SF0">
    <property type="entry name" value="1,2-PHENYLACETYL-COA EPOXIDASE, SUBUNIT C"/>
    <property type="match status" value="1"/>
</dbReference>
<dbReference type="Gene3D" id="1.20.1260.10">
    <property type="match status" value="1"/>
</dbReference>
<dbReference type="InterPro" id="IPR007814">
    <property type="entry name" value="PaaA_PaaC"/>
</dbReference>
<dbReference type="NCBIfam" id="TIGR02159">
    <property type="entry name" value="PA_CoA_Oxy4"/>
    <property type="match status" value="1"/>
</dbReference>
<keyword evidence="4" id="KW-1185">Reference proteome</keyword>
<dbReference type="InterPro" id="IPR052703">
    <property type="entry name" value="Aromatic_CoA_ox/epox"/>
</dbReference>
<proteinExistence type="predicted"/>
<dbReference type="InterPro" id="IPR056572">
    <property type="entry name" value="Zn_ribbon_PaaD"/>
</dbReference>
<dbReference type="Proteomes" id="UP001321421">
    <property type="component" value="Chromosome"/>
</dbReference>
<dbReference type="InterPro" id="IPR011883">
    <property type="entry name" value="PaaD-like"/>
</dbReference>
<dbReference type="EMBL" id="AP027735">
    <property type="protein sequence ID" value="BDZ57465.1"/>
    <property type="molecule type" value="Genomic_DNA"/>
</dbReference>
<evidence type="ECO:0000259" key="2">
    <source>
        <dbReference type="Pfam" id="PF23451"/>
    </source>
</evidence>
<dbReference type="NCBIfam" id="TIGR02158">
    <property type="entry name" value="PA_CoA_Oxy3"/>
    <property type="match status" value="1"/>
</dbReference>
<dbReference type="Pfam" id="PF01883">
    <property type="entry name" value="FeS_assembly_P"/>
    <property type="match status" value="1"/>
</dbReference>
<name>A0ABN6YMX9_9MICO</name>
<dbReference type="SUPFAM" id="SSF47240">
    <property type="entry name" value="Ferritin-like"/>
    <property type="match status" value="1"/>
</dbReference>
<feature type="domain" description="MIP18 family-like" evidence="1">
    <location>
        <begin position="229"/>
        <end position="285"/>
    </location>
</feature>
<organism evidence="3 4">
    <name type="scientific">Barrientosiimonas endolithica</name>
    <dbReference type="NCBI Taxonomy" id="1535208"/>
    <lineage>
        <taxon>Bacteria</taxon>
        <taxon>Bacillati</taxon>
        <taxon>Actinomycetota</taxon>
        <taxon>Actinomycetes</taxon>
        <taxon>Micrococcales</taxon>
        <taxon>Dermacoccaceae</taxon>
        <taxon>Barrientosiimonas</taxon>
    </lineage>
</organism>
<dbReference type="InterPro" id="IPR011882">
    <property type="entry name" value="PaaC"/>
</dbReference>
<evidence type="ECO:0000259" key="1">
    <source>
        <dbReference type="Pfam" id="PF01883"/>
    </source>
</evidence>
<reference evidence="4" key="1">
    <citation type="journal article" date="2019" name="Int. J. Syst. Evol. Microbiol.">
        <title>The Global Catalogue of Microorganisms (GCM) 10K type strain sequencing project: providing services to taxonomists for standard genome sequencing and annotation.</title>
        <authorList>
            <consortium name="The Broad Institute Genomics Platform"/>
            <consortium name="The Broad Institute Genome Sequencing Center for Infectious Disease"/>
            <person name="Wu L."/>
            <person name="Ma J."/>
        </authorList>
    </citation>
    <scope>NUCLEOTIDE SEQUENCE [LARGE SCALE GENOMIC DNA]</scope>
    <source>
        <strain evidence="4">NBRC 110608</strain>
    </source>
</reference>
<dbReference type="SUPFAM" id="SSF117916">
    <property type="entry name" value="Fe-S cluster assembly (FSCA) domain-like"/>
    <property type="match status" value="1"/>
</dbReference>
<dbReference type="Pfam" id="PF23451">
    <property type="entry name" value="Zn_ribbon_PaaD"/>
    <property type="match status" value="1"/>
</dbReference>
<evidence type="ECO:0000313" key="4">
    <source>
        <dbReference type="Proteomes" id="UP001321421"/>
    </source>
</evidence>
<accession>A0ABN6YMX9</accession>
<dbReference type="InterPro" id="IPR009078">
    <property type="entry name" value="Ferritin-like_SF"/>
</dbReference>
<protein>
    <recommendedName>
        <fullName evidence="5">Phenylacetate-CoA oxygenase subunit PaaJ</fullName>
    </recommendedName>
</protein>
<sequence>MALGNVGLDLLGQARALLTHAGELDGSGRSEDDLAYFRDEREFRNVHLVEQPRGDFGFEMARLLWFASYQCELYARLTTSSDPVLAGVAEKAVKETTYHRDHAEQWVVRLGDGTDESHRRMQDALVAVSPYVAELFDDDAVSVAAAEAGVGVLLDPARAGARARHAGRRAGHADHARAVALALPRRPRGHPLPGHGLPAGGDAAHRPLPPGGDVVSAQLATSPLQEVAQIPDPEVPVVTIADLGILREASVSDGVLRVVITPTYSGCPAMDAIRSRIEHVARKHGLGAEVETRLSPAWTTDWMSDEGREALSRFGIAPPGEKPGGPVALSLSVRRVVCPQCGGDDTEELSRFSGTACKALRRCRSCREPFEEFKAI</sequence>
<evidence type="ECO:0000313" key="3">
    <source>
        <dbReference type="EMBL" id="BDZ57465.1"/>
    </source>
</evidence>
<dbReference type="Gene3D" id="3.30.300.130">
    <property type="entry name" value="Fe-S cluster assembly (FSCA)"/>
    <property type="match status" value="1"/>
</dbReference>
<feature type="domain" description="PaaD zinc beta ribbon" evidence="2">
    <location>
        <begin position="328"/>
        <end position="374"/>
    </location>
</feature>